<dbReference type="SUPFAM" id="SSF48498">
    <property type="entry name" value="Tetracyclin repressor-like, C-terminal domain"/>
    <property type="match status" value="1"/>
</dbReference>
<keyword evidence="1" id="KW-0805">Transcription regulation</keyword>
<evidence type="ECO:0000313" key="6">
    <source>
        <dbReference type="EMBL" id="NRN66663.1"/>
    </source>
</evidence>
<name>A0ABX2F651_9PSEU</name>
<evidence type="ECO:0000259" key="5">
    <source>
        <dbReference type="PROSITE" id="PS50977"/>
    </source>
</evidence>
<keyword evidence="7" id="KW-1185">Reference proteome</keyword>
<dbReference type="InterPro" id="IPR001647">
    <property type="entry name" value="HTH_TetR"/>
</dbReference>
<feature type="DNA-binding region" description="H-T-H motif" evidence="4">
    <location>
        <begin position="23"/>
        <end position="42"/>
    </location>
</feature>
<evidence type="ECO:0000313" key="7">
    <source>
        <dbReference type="Proteomes" id="UP000763557"/>
    </source>
</evidence>
<evidence type="ECO:0000256" key="1">
    <source>
        <dbReference type="ARBA" id="ARBA00023015"/>
    </source>
</evidence>
<feature type="domain" description="HTH tetR-type" evidence="5">
    <location>
        <begin position="2"/>
        <end position="60"/>
    </location>
</feature>
<dbReference type="Gene3D" id="1.10.357.10">
    <property type="entry name" value="Tetracycline Repressor, domain 2"/>
    <property type="match status" value="1"/>
</dbReference>
<comment type="caution">
    <text evidence="6">The sequence shown here is derived from an EMBL/GenBank/DDBJ whole genome shotgun (WGS) entry which is preliminary data.</text>
</comment>
<sequence length="180" mass="19745">MERTRSAILTAAASALARDRSATLPEIAKAAGVGRTTLHRYFPDRDTLIRAAVEDSVEAIGEAVTEARLDQGTPVEALHRLVTAYLHVGDRLVFLFNDPHVMRGYGVEQPEEPVTADPVLDLITRGQRDGAFDDHVSPQWIQHVLWALVYTGIEEADRGTMSRHGVAATVIRTLERGILA</sequence>
<dbReference type="PROSITE" id="PS50977">
    <property type="entry name" value="HTH_TETR_2"/>
    <property type="match status" value="1"/>
</dbReference>
<dbReference type="InterPro" id="IPR009057">
    <property type="entry name" value="Homeodomain-like_sf"/>
</dbReference>
<keyword evidence="3" id="KW-0804">Transcription</keyword>
<dbReference type="EMBL" id="JAAATY010000011">
    <property type="protein sequence ID" value="NRN66663.1"/>
    <property type="molecule type" value="Genomic_DNA"/>
</dbReference>
<gene>
    <name evidence="6" type="ORF">GC106_38890</name>
</gene>
<dbReference type="InterPro" id="IPR050109">
    <property type="entry name" value="HTH-type_TetR-like_transc_reg"/>
</dbReference>
<dbReference type="Pfam" id="PF00440">
    <property type="entry name" value="TetR_N"/>
    <property type="match status" value="1"/>
</dbReference>
<reference evidence="6 7" key="1">
    <citation type="submission" date="2020-01" db="EMBL/GenBank/DDBJ databases">
        <title>Kibdelosporangium persica a novel Actinomycetes from a hot desert in Iran.</title>
        <authorList>
            <person name="Safaei N."/>
            <person name="Zaburannyi N."/>
            <person name="Mueller R."/>
            <person name="Wink J."/>
        </authorList>
    </citation>
    <scope>NUCLEOTIDE SEQUENCE [LARGE SCALE GENOMIC DNA]</scope>
    <source>
        <strain evidence="6 7">4NS15</strain>
    </source>
</reference>
<dbReference type="PANTHER" id="PTHR30055:SF234">
    <property type="entry name" value="HTH-TYPE TRANSCRIPTIONAL REGULATOR BETI"/>
    <property type="match status" value="1"/>
</dbReference>
<accession>A0ABX2F651</accession>
<evidence type="ECO:0000256" key="2">
    <source>
        <dbReference type="ARBA" id="ARBA00023125"/>
    </source>
</evidence>
<dbReference type="PANTHER" id="PTHR30055">
    <property type="entry name" value="HTH-TYPE TRANSCRIPTIONAL REGULATOR RUTR"/>
    <property type="match status" value="1"/>
</dbReference>
<dbReference type="RefSeq" id="WP_173133105.1">
    <property type="nucleotide sequence ID" value="NZ_CBCSGW010000016.1"/>
</dbReference>
<dbReference type="Proteomes" id="UP000763557">
    <property type="component" value="Unassembled WGS sequence"/>
</dbReference>
<proteinExistence type="predicted"/>
<dbReference type="SUPFAM" id="SSF46689">
    <property type="entry name" value="Homeodomain-like"/>
    <property type="match status" value="1"/>
</dbReference>
<dbReference type="InterPro" id="IPR036271">
    <property type="entry name" value="Tet_transcr_reg_TetR-rel_C_sf"/>
</dbReference>
<organism evidence="6 7">
    <name type="scientific">Kibdelosporangium persicum</name>
    <dbReference type="NCBI Taxonomy" id="2698649"/>
    <lineage>
        <taxon>Bacteria</taxon>
        <taxon>Bacillati</taxon>
        <taxon>Actinomycetota</taxon>
        <taxon>Actinomycetes</taxon>
        <taxon>Pseudonocardiales</taxon>
        <taxon>Pseudonocardiaceae</taxon>
        <taxon>Kibdelosporangium</taxon>
    </lineage>
</organism>
<evidence type="ECO:0000256" key="3">
    <source>
        <dbReference type="ARBA" id="ARBA00023163"/>
    </source>
</evidence>
<evidence type="ECO:0000256" key="4">
    <source>
        <dbReference type="PROSITE-ProRule" id="PRU00335"/>
    </source>
</evidence>
<keyword evidence="2 4" id="KW-0238">DNA-binding</keyword>
<protein>
    <submittedName>
        <fullName evidence="6">Mycofactocin system transcriptional regulator</fullName>
    </submittedName>
</protein>